<dbReference type="GO" id="GO:0005524">
    <property type="term" value="F:ATP binding"/>
    <property type="evidence" value="ECO:0007669"/>
    <property type="project" value="UniProtKB-KW"/>
</dbReference>
<dbReference type="EMBL" id="CP134537">
    <property type="protein sequence ID" value="WNH10330.1"/>
    <property type="molecule type" value="Genomic_DNA"/>
</dbReference>
<dbReference type="SMART" id="SM00382">
    <property type="entry name" value="AAA"/>
    <property type="match status" value="1"/>
</dbReference>
<evidence type="ECO:0000313" key="8">
    <source>
        <dbReference type="Proteomes" id="UP001302806"/>
    </source>
</evidence>
<proteinExistence type="inferred from homology"/>
<dbReference type="Pfam" id="PF00005">
    <property type="entry name" value="ABC_tran"/>
    <property type="match status" value="1"/>
</dbReference>
<feature type="domain" description="ABC transporter" evidence="6">
    <location>
        <begin position="3"/>
        <end position="230"/>
    </location>
</feature>
<dbReference type="Gene3D" id="3.40.50.300">
    <property type="entry name" value="P-loop containing nucleotide triphosphate hydrolases"/>
    <property type="match status" value="1"/>
</dbReference>
<evidence type="ECO:0000256" key="4">
    <source>
        <dbReference type="ARBA" id="ARBA00022741"/>
    </source>
</evidence>
<keyword evidence="5 7" id="KW-0067">ATP-binding</keyword>
<evidence type="ECO:0000259" key="6">
    <source>
        <dbReference type="PROSITE" id="PS50893"/>
    </source>
</evidence>
<evidence type="ECO:0000256" key="3">
    <source>
        <dbReference type="ARBA" id="ARBA00022458"/>
    </source>
</evidence>
<dbReference type="RefSeq" id="WP_415866622.1">
    <property type="nucleotide sequence ID" value="NZ_CP134537.1"/>
</dbReference>
<keyword evidence="4" id="KW-0547">Nucleotide-binding</keyword>
<dbReference type="PANTHER" id="PTHR42711:SF5">
    <property type="entry name" value="ABC TRANSPORTER ATP-BINDING PROTEIN NATA"/>
    <property type="match status" value="1"/>
</dbReference>
<dbReference type="PROSITE" id="PS00211">
    <property type="entry name" value="ABC_TRANSPORTER_1"/>
    <property type="match status" value="1"/>
</dbReference>
<dbReference type="InterPro" id="IPR050763">
    <property type="entry name" value="ABC_transporter_ATP-binding"/>
</dbReference>
<dbReference type="PROSITE" id="PS50893">
    <property type="entry name" value="ABC_TRANSPORTER_2"/>
    <property type="match status" value="1"/>
</dbReference>
<evidence type="ECO:0000256" key="1">
    <source>
        <dbReference type="ARBA" id="ARBA00005417"/>
    </source>
</evidence>
<gene>
    <name evidence="7" type="ORF">RHP51_06565</name>
</gene>
<dbReference type="InterPro" id="IPR027417">
    <property type="entry name" value="P-loop_NTPase"/>
</dbReference>
<evidence type="ECO:0000313" key="7">
    <source>
        <dbReference type="EMBL" id="WNH10330.1"/>
    </source>
</evidence>
<dbReference type="CDD" id="cd03230">
    <property type="entry name" value="ABC_DR_subfamily_A"/>
    <property type="match status" value="1"/>
</dbReference>
<name>A0ABY9XWJ5_9FLAO</name>
<keyword evidence="2" id="KW-0813">Transport</keyword>
<comment type="similarity">
    <text evidence="1">Belongs to the ABC transporter superfamily.</text>
</comment>
<dbReference type="Proteomes" id="UP001302806">
    <property type="component" value="Chromosome"/>
</dbReference>
<sequence length="300" mass="34193">MSISVKHISKTYKKAKALQNISFEVKKGELFGLIGPDGAGKTTLFRILTTLLTPDEGTATVDGFDVFNDYKKIRNGVGYMPGKFSLYQDLTVKENLNFFATIFGTTIEENYDLIKEIYVQIEPFKNRRAGKLSGGMKQKLALCCALIHKPEVLFLDEPTTGVDPVSRKEFWEMLKRLQQKGITILVSTPYMDEAELCDRIALIQDGKILEIETPQALVKKFPKSIYNIGANNMYQLIKSLKSYSYQYSVYPFGEFVHYIDTRENFSTRDLLQFLESQSLSDITIEKTQPTIEDAFMELSK</sequence>
<dbReference type="SUPFAM" id="SSF52540">
    <property type="entry name" value="P-loop containing nucleoside triphosphate hydrolases"/>
    <property type="match status" value="1"/>
</dbReference>
<dbReference type="InterPro" id="IPR003593">
    <property type="entry name" value="AAA+_ATPase"/>
</dbReference>
<accession>A0ABY9XWJ5</accession>
<organism evidence="7 8">
    <name type="scientific">Thalassobellus suaedae</name>
    <dbReference type="NCBI Taxonomy" id="3074124"/>
    <lineage>
        <taxon>Bacteria</taxon>
        <taxon>Pseudomonadati</taxon>
        <taxon>Bacteroidota</taxon>
        <taxon>Flavobacteriia</taxon>
        <taxon>Flavobacteriales</taxon>
        <taxon>Flavobacteriaceae</taxon>
        <taxon>Thalassobellus</taxon>
    </lineage>
</organism>
<evidence type="ECO:0000256" key="2">
    <source>
        <dbReference type="ARBA" id="ARBA00022448"/>
    </source>
</evidence>
<dbReference type="InterPro" id="IPR017871">
    <property type="entry name" value="ABC_transporter-like_CS"/>
</dbReference>
<evidence type="ECO:0000256" key="5">
    <source>
        <dbReference type="ARBA" id="ARBA00022840"/>
    </source>
</evidence>
<reference evidence="7 8" key="1">
    <citation type="submission" date="2023-09" db="EMBL/GenBank/DDBJ databases">
        <title>Thalassobella suaedae gen. nov., sp. nov., a marine bacterium of the family Flavobacteriaceae isolated from a halophyte Suaeda japonica.</title>
        <authorList>
            <person name="Lee S.Y."/>
            <person name="Hwang C.Y."/>
        </authorList>
    </citation>
    <scope>NUCLEOTIDE SEQUENCE [LARGE SCALE GENOMIC DNA]</scope>
    <source>
        <strain evidence="7 8">HL-DH14</strain>
    </source>
</reference>
<keyword evidence="3" id="KW-0536">Nodulation</keyword>
<protein>
    <submittedName>
        <fullName evidence="7">ABC transporter ATP-binding protein</fullName>
    </submittedName>
</protein>
<dbReference type="InterPro" id="IPR003439">
    <property type="entry name" value="ABC_transporter-like_ATP-bd"/>
</dbReference>
<dbReference type="PANTHER" id="PTHR42711">
    <property type="entry name" value="ABC TRANSPORTER ATP-BINDING PROTEIN"/>
    <property type="match status" value="1"/>
</dbReference>